<name>F8FD78_PAEMK</name>
<keyword evidence="1" id="KW-0732">Signal</keyword>
<evidence type="ECO:0000259" key="2">
    <source>
        <dbReference type="Pfam" id="PF09084"/>
    </source>
</evidence>
<dbReference type="PANTHER" id="PTHR30024:SF45">
    <property type="entry name" value="ABC TRANSPORTER SUBSTRATE-BINDING PROTEIN"/>
    <property type="match status" value="1"/>
</dbReference>
<accession>F8FD78</accession>
<dbReference type="Pfam" id="PF09084">
    <property type="entry name" value="NMT1"/>
    <property type="match status" value="1"/>
</dbReference>
<feature type="signal peptide" evidence="1">
    <location>
        <begin position="1"/>
        <end position="29"/>
    </location>
</feature>
<protein>
    <recommendedName>
        <fullName evidence="2">SsuA/THI5-like domain-containing protein</fullName>
    </recommendedName>
</protein>
<dbReference type="PANTHER" id="PTHR30024">
    <property type="entry name" value="ALIPHATIC SULFONATES-BINDING PROTEIN-RELATED"/>
    <property type="match status" value="1"/>
</dbReference>
<reference evidence="3 4" key="2">
    <citation type="journal article" date="2013" name="Genome Announc.">
        <title>Genome Sequence of Growth-Improving Paenibacillus mucilaginosus Strain KNP414.</title>
        <authorList>
            <person name="Lu J.J."/>
            <person name="Wang J.F."/>
            <person name="Hu X.F."/>
        </authorList>
    </citation>
    <scope>NUCLEOTIDE SEQUENCE [LARGE SCALE GENOMIC DNA]</scope>
    <source>
        <strain evidence="3 4">KNP414</strain>
    </source>
</reference>
<dbReference type="KEGG" id="pms:KNP414_03180"/>
<reference evidence="4" key="1">
    <citation type="submission" date="2011-06" db="EMBL/GenBank/DDBJ databases">
        <title>Complete genome sequence of Paenibacillus mucilaginosus KNP414.</title>
        <authorList>
            <person name="Wang J."/>
            <person name="Hu S."/>
            <person name="Hu X."/>
            <person name="Zhang B."/>
            <person name="Dong D."/>
            <person name="Zhang S."/>
            <person name="Zhao K."/>
            <person name="Wu D."/>
        </authorList>
    </citation>
    <scope>NUCLEOTIDE SEQUENCE [LARGE SCALE GENOMIC DNA]</scope>
    <source>
        <strain evidence="4">KNP414</strain>
    </source>
</reference>
<feature type="domain" description="SsuA/THI5-like" evidence="2">
    <location>
        <begin position="157"/>
        <end position="292"/>
    </location>
</feature>
<gene>
    <name evidence="3" type="ordered locus">KNP414_03180</name>
</gene>
<dbReference type="Gene3D" id="3.40.190.10">
    <property type="entry name" value="Periplasmic binding protein-like II"/>
    <property type="match status" value="2"/>
</dbReference>
<dbReference type="InterPro" id="IPR015168">
    <property type="entry name" value="SsuA/THI5"/>
</dbReference>
<dbReference type="RefSeq" id="WP_013916897.1">
    <property type="nucleotide sequence ID" value="NC_015690.1"/>
</dbReference>
<evidence type="ECO:0000256" key="1">
    <source>
        <dbReference type="SAM" id="SignalP"/>
    </source>
</evidence>
<evidence type="ECO:0000313" key="4">
    <source>
        <dbReference type="Proteomes" id="UP000006620"/>
    </source>
</evidence>
<feature type="chain" id="PRO_5039623449" description="SsuA/THI5-like domain-containing protein" evidence="1">
    <location>
        <begin position="30"/>
        <end position="384"/>
    </location>
</feature>
<sequence>MRLSVRQRPLRAGRLLLASLALLTAAALTGCGTRSSSGAAEAVTSAKPAPPSGGRQAVVTVGYQSPTAQTWGALIIKNRGLYEKHLKELAPSDQVEVKWFDATAGSILNNQMVGGKIQLSFLGDMPSLLNGVMGITQANYRSVFLAFDGKGALGRNQAIIVPKGSPVKRVEDLAGQTVSTPIGSSSHRMLLDTLKQHDLVDKVKIVDQSVTVGMQSIEQNKVAAHSTWEPYPSLIAHKEIGTVLQPGEATKIDYLAGVVANRDWAEENRTYAVAFLRALVEAHQFAREHPEETAKIFEAESKFPPEVCRKMVENIRFDAAVYKKDLETLNGSIQFLSSLGKLEKKLELGSFVDESYLREAAKSLSRPYLTDSEQAGSWLQGKEL</sequence>
<proteinExistence type="predicted"/>
<dbReference type="HOGENOM" id="CLU_028871_8_0_9"/>
<dbReference type="SUPFAM" id="SSF53850">
    <property type="entry name" value="Periplasmic binding protein-like II"/>
    <property type="match status" value="1"/>
</dbReference>
<evidence type="ECO:0000313" key="3">
    <source>
        <dbReference type="EMBL" id="AEI41738.1"/>
    </source>
</evidence>
<dbReference type="CDD" id="cd13559">
    <property type="entry name" value="PBP2_SsuA_like_3"/>
    <property type="match status" value="1"/>
</dbReference>
<dbReference type="PROSITE" id="PS51257">
    <property type="entry name" value="PROKAR_LIPOPROTEIN"/>
    <property type="match status" value="1"/>
</dbReference>
<dbReference type="PATRIC" id="fig|1036673.3.peg.2920"/>
<dbReference type="Proteomes" id="UP000006620">
    <property type="component" value="Chromosome"/>
</dbReference>
<organism evidence="3 4">
    <name type="scientific">Paenibacillus mucilaginosus (strain KNP414)</name>
    <dbReference type="NCBI Taxonomy" id="1036673"/>
    <lineage>
        <taxon>Bacteria</taxon>
        <taxon>Bacillati</taxon>
        <taxon>Bacillota</taxon>
        <taxon>Bacilli</taxon>
        <taxon>Bacillales</taxon>
        <taxon>Paenibacillaceae</taxon>
        <taxon>Paenibacillus</taxon>
    </lineage>
</organism>
<dbReference type="AlphaFoldDB" id="F8FD78"/>
<dbReference type="EMBL" id="CP002869">
    <property type="protein sequence ID" value="AEI41738.1"/>
    <property type="molecule type" value="Genomic_DNA"/>
</dbReference>